<dbReference type="EMBL" id="GL732576">
    <property type="protein sequence ID" value="EFX75353.1"/>
    <property type="molecule type" value="Genomic_DNA"/>
</dbReference>
<gene>
    <name evidence="2" type="ORF">DAPPUDRAFT_250560</name>
</gene>
<evidence type="ECO:0000313" key="2">
    <source>
        <dbReference type="EMBL" id="EFX75353.1"/>
    </source>
</evidence>
<dbReference type="AlphaFoldDB" id="E9GYT9"/>
<organism evidence="2 3">
    <name type="scientific">Daphnia pulex</name>
    <name type="common">Water flea</name>
    <dbReference type="NCBI Taxonomy" id="6669"/>
    <lineage>
        <taxon>Eukaryota</taxon>
        <taxon>Metazoa</taxon>
        <taxon>Ecdysozoa</taxon>
        <taxon>Arthropoda</taxon>
        <taxon>Crustacea</taxon>
        <taxon>Branchiopoda</taxon>
        <taxon>Diplostraca</taxon>
        <taxon>Cladocera</taxon>
        <taxon>Anomopoda</taxon>
        <taxon>Daphniidae</taxon>
        <taxon>Daphnia</taxon>
    </lineage>
</organism>
<dbReference type="Proteomes" id="UP000000305">
    <property type="component" value="Unassembled WGS sequence"/>
</dbReference>
<dbReference type="InParanoid" id="E9GYT9"/>
<sequence>MLESARIQRPASSKKTAIKTHNHLPELDQQRHVALVNNCAVEACISRDPPREIFDRIRRGYPGLLVTYNDATQRRIQRAKRSMETRIPKTIDEAYELLMQHPEYT</sequence>
<dbReference type="HOGENOM" id="CLU_2239285_0_0_1"/>
<name>E9GYT9_DAPPU</name>
<reference evidence="2 3" key="1">
    <citation type="journal article" date="2011" name="Science">
        <title>The ecoresponsive genome of Daphnia pulex.</title>
        <authorList>
            <person name="Colbourne J.K."/>
            <person name="Pfrender M.E."/>
            <person name="Gilbert D."/>
            <person name="Thomas W.K."/>
            <person name="Tucker A."/>
            <person name="Oakley T.H."/>
            <person name="Tokishita S."/>
            <person name="Aerts A."/>
            <person name="Arnold G.J."/>
            <person name="Basu M.K."/>
            <person name="Bauer D.J."/>
            <person name="Caceres C.E."/>
            <person name="Carmel L."/>
            <person name="Casola C."/>
            <person name="Choi J.H."/>
            <person name="Detter J.C."/>
            <person name="Dong Q."/>
            <person name="Dusheyko S."/>
            <person name="Eads B.D."/>
            <person name="Frohlich T."/>
            <person name="Geiler-Samerotte K.A."/>
            <person name="Gerlach D."/>
            <person name="Hatcher P."/>
            <person name="Jogdeo S."/>
            <person name="Krijgsveld J."/>
            <person name="Kriventseva E.V."/>
            <person name="Kultz D."/>
            <person name="Laforsch C."/>
            <person name="Lindquist E."/>
            <person name="Lopez J."/>
            <person name="Manak J.R."/>
            <person name="Muller J."/>
            <person name="Pangilinan J."/>
            <person name="Patwardhan R.P."/>
            <person name="Pitluck S."/>
            <person name="Pritham E.J."/>
            <person name="Rechtsteiner A."/>
            <person name="Rho M."/>
            <person name="Rogozin I.B."/>
            <person name="Sakarya O."/>
            <person name="Salamov A."/>
            <person name="Schaack S."/>
            <person name="Shapiro H."/>
            <person name="Shiga Y."/>
            <person name="Skalitzky C."/>
            <person name="Smith Z."/>
            <person name="Souvorov A."/>
            <person name="Sung W."/>
            <person name="Tang Z."/>
            <person name="Tsuchiya D."/>
            <person name="Tu H."/>
            <person name="Vos H."/>
            <person name="Wang M."/>
            <person name="Wolf Y.I."/>
            <person name="Yamagata H."/>
            <person name="Yamada T."/>
            <person name="Ye Y."/>
            <person name="Shaw J.R."/>
            <person name="Andrews J."/>
            <person name="Crease T.J."/>
            <person name="Tang H."/>
            <person name="Lucas S.M."/>
            <person name="Robertson H.M."/>
            <person name="Bork P."/>
            <person name="Koonin E.V."/>
            <person name="Zdobnov E.M."/>
            <person name="Grigoriev I.V."/>
            <person name="Lynch M."/>
            <person name="Boore J.L."/>
        </authorList>
    </citation>
    <scope>NUCLEOTIDE SEQUENCE [LARGE SCALE GENOMIC DNA]</scope>
</reference>
<evidence type="ECO:0000256" key="1">
    <source>
        <dbReference type="SAM" id="MobiDB-lite"/>
    </source>
</evidence>
<dbReference type="OrthoDB" id="10529301at2759"/>
<feature type="region of interest" description="Disordered" evidence="1">
    <location>
        <begin position="1"/>
        <end position="25"/>
    </location>
</feature>
<keyword evidence="3" id="KW-1185">Reference proteome</keyword>
<proteinExistence type="predicted"/>
<dbReference type="PhylomeDB" id="E9GYT9"/>
<evidence type="ECO:0000313" key="3">
    <source>
        <dbReference type="Proteomes" id="UP000000305"/>
    </source>
</evidence>
<accession>E9GYT9</accession>
<protein>
    <submittedName>
        <fullName evidence="2">Uncharacterized protein</fullName>
    </submittedName>
</protein>
<dbReference type="KEGG" id="dpx:DAPPUDRAFT_250560"/>